<keyword evidence="2" id="KW-1185">Reference proteome</keyword>
<protein>
    <submittedName>
        <fullName evidence="1">Uncharacterized protein</fullName>
    </submittedName>
</protein>
<evidence type="ECO:0000313" key="1">
    <source>
        <dbReference type="EMBL" id="KAF7113919.1"/>
    </source>
</evidence>
<sequence length="176" mass="18787">MMLATGVTLETRVRMAEAMRGVGANGGSNWCNGRGGGDRAGAHHYVDSGNGTMGPNGDSGRWCGIPFDFRGVGAQRDPNNCNNSNMGGGDRAGAHCSDDSGSGTVGPNGDNSNRGLLGLAKHSDWVQFHDKDIFEAELEELGIAAMMFEARAQEAEWEKLVRRSKPEGNKVLREFE</sequence>
<evidence type="ECO:0000313" key="2">
    <source>
        <dbReference type="Proteomes" id="UP000626092"/>
    </source>
</evidence>
<name>A0A834FUX6_RHOSS</name>
<proteinExistence type="predicted"/>
<organism evidence="1 2">
    <name type="scientific">Rhododendron simsii</name>
    <name type="common">Sims's rhododendron</name>
    <dbReference type="NCBI Taxonomy" id="118357"/>
    <lineage>
        <taxon>Eukaryota</taxon>
        <taxon>Viridiplantae</taxon>
        <taxon>Streptophyta</taxon>
        <taxon>Embryophyta</taxon>
        <taxon>Tracheophyta</taxon>
        <taxon>Spermatophyta</taxon>
        <taxon>Magnoliopsida</taxon>
        <taxon>eudicotyledons</taxon>
        <taxon>Gunneridae</taxon>
        <taxon>Pentapetalae</taxon>
        <taxon>asterids</taxon>
        <taxon>Ericales</taxon>
        <taxon>Ericaceae</taxon>
        <taxon>Ericoideae</taxon>
        <taxon>Rhodoreae</taxon>
        <taxon>Rhododendron</taxon>
    </lineage>
</organism>
<dbReference type="AlphaFoldDB" id="A0A834FUX6"/>
<gene>
    <name evidence="1" type="ORF">RHSIM_RhsimUnG0102300</name>
</gene>
<comment type="caution">
    <text evidence="1">The sequence shown here is derived from an EMBL/GenBank/DDBJ whole genome shotgun (WGS) entry which is preliminary data.</text>
</comment>
<accession>A0A834FUX6</accession>
<dbReference type="Proteomes" id="UP000626092">
    <property type="component" value="Unassembled WGS sequence"/>
</dbReference>
<reference evidence="1" key="1">
    <citation type="submission" date="2019-11" db="EMBL/GenBank/DDBJ databases">
        <authorList>
            <person name="Liu Y."/>
            <person name="Hou J."/>
            <person name="Li T.-Q."/>
            <person name="Guan C.-H."/>
            <person name="Wu X."/>
            <person name="Wu H.-Z."/>
            <person name="Ling F."/>
            <person name="Zhang R."/>
            <person name="Shi X.-G."/>
            <person name="Ren J.-P."/>
            <person name="Chen E.-F."/>
            <person name="Sun J.-M."/>
        </authorList>
    </citation>
    <scope>NUCLEOTIDE SEQUENCE</scope>
    <source>
        <strain evidence="1">Adult_tree_wgs_1</strain>
        <tissue evidence="1">Leaves</tissue>
    </source>
</reference>
<dbReference type="EMBL" id="WJXA01000248">
    <property type="protein sequence ID" value="KAF7113919.1"/>
    <property type="molecule type" value="Genomic_DNA"/>
</dbReference>